<evidence type="ECO:0000256" key="1">
    <source>
        <dbReference type="SAM" id="Phobius"/>
    </source>
</evidence>
<evidence type="ECO:0000259" key="3">
    <source>
        <dbReference type="Pfam" id="PF16220"/>
    </source>
</evidence>
<dbReference type="Gene3D" id="2.60.120.1440">
    <property type="match status" value="1"/>
</dbReference>
<gene>
    <name evidence="4" type="ORF">DWU99_17080</name>
</gene>
<dbReference type="Proteomes" id="UP000255334">
    <property type="component" value="Unassembled WGS sequence"/>
</dbReference>
<dbReference type="Gene3D" id="3.55.50.30">
    <property type="match status" value="1"/>
</dbReference>
<comment type="caution">
    <text evidence="4">The sequence shown here is derived from an EMBL/GenBank/DDBJ whole genome shotgun (WGS) entry which is preliminary data.</text>
</comment>
<dbReference type="EMBL" id="QRBF01000007">
    <property type="protein sequence ID" value="RDS81388.1"/>
    <property type="molecule type" value="Genomic_DNA"/>
</dbReference>
<dbReference type="Pfam" id="PF16220">
    <property type="entry name" value="DUF4880"/>
    <property type="match status" value="1"/>
</dbReference>
<sequence length="337" mass="37454">MNMDRWNANRETAPDSYGEAEQWFVRLLEPDCPAEERAAFERWRNADPAHAAAYRELELVWRQSLDATKHPAVAAAARQSLRPEPQTRSPRRWLFPALATGFAALVAVVVVPRWLAHSSEPVSATYTTTAGQQQTVQLSDGSSIVLDTDTQVSVRYSASTRRVDLLHGQAQFSVHGNHAWPFVVHALHGTVTAVGTQFQVRVNDGCTDVALIQGKLAIATEPQNGTPHDASLVGGQGLAYDESGRISRVHAIDPQDVQAWTEGKLFVHDWRLSDLIDEMNRYSTTKLQIGDPSLRDIRISGVFHTNDQQTFLALLQQGWSIQAKRVDANQIVLTHNR</sequence>
<keyword evidence="1" id="KW-0812">Transmembrane</keyword>
<keyword evidence="1" id="KW-0472">Membrane</keyword>
<dbReference type="InterPro" id="IPR032623">
    <property type="entry name" value="FecR_N"/>
</dbReference>
<proteinExistence type="predicted"/>
<dbReference type="PANTHER" id="PTHR30273:SF2">
    <property type="entry name" value="PROTEIN FECR"/>
    <property type="match status" value="1"/>
</dbReference>
<dbReference type="InterPro" id="IPR006860">
    <property type="entry name" value="FecR"/>
</dbReference>
<evidence type="ECO:0000313" key="4">
    <source>
        <dbReference type="EMBL" id="RDS81388.1"/>
    </source>
</evidence>
<accession>A0A370WZ03</accession>
<feature type="transmembrane region" description="Helical" evidence="1">
    <location>
        <begin position="93"/>
        <end position="115"/>
    </location>
</feature>
<keyword evidence="5" id="KW-1185">Reference proteome</keyword>
<protein>
    <submittedName>
        <fullName evidence="4">FecR family protein</fullName>
    </submittedName>
</protein>
<dbReference type="Pfam" id="PF04773">
    <property type="entry name" value="FecR"/>
    <property type="match status" value="1"/>
</dbReference>
<organism evidence="4 5">
    <name type="scientific">Dyella psychrodurans</name>
    <dbReference type="NCBI Taxonomy" id="1927960"/>
    <lineage>
        <taxon>Bacteria</taxon>
        <taxon>Pseudomonadati</taxon>
        <taxon>Pseudomonadota</taxon>
        <taxon>Gammaproteobacteria</taxon>
        <taxon>Lysobacterales</taxon>
        <taxon>Rhodanobacteraceae</taxon>
        <taxon>Dyella</taxon>
    </lineage>
</organism>
<dbReference type="InterPro" id="IPR012373">
    <property type="entry name" value="Ferrdict_sens_TM"/>
</dbReference>
<feature type="domain" description="FecR protein" evidence="2">
    <location>
        <begin position="125"/>
        <end position="215"/>
    </location>
</feature>
<keyword evidence="1" id="KW-1133">Transmembrane helix</keyword>
<evidence type="ECO:0000313" key="5">
    <source>
        <dbReference type="Proteomes" id="UP000255334"/>
    </source>
</evidence>
<evidence type="ECO:0000259" key="2">
    <source>
        <dbReference type="Pfam" id="PF04773"/>
    </source>
</evidence>
<dbReference type="OrthoDB" id="9771237at2"/>
<dbReference type="PANTHER" id="PTHR30273">
    <property type="entry name" value="PERIPLASMIC SIGNAL SENSOR AND SIGMA FACTOR ACTIVATOR FECR-RELATED"/>
    <property type="match status" value="1"/>
</dbReference>
<dbReference type="RefSeq" id="WP_115479293.1">
    <property type="nucleotide sequence ID" value="NZ_QRBF01000007.1"/>
</dbReference>
<dbReference type="GO" id="GO:0016989">
    <property type="term" value="F:sigma factor antagonist activity"/>
    <property type="evidence" value="ECO:0007669"/>
    <property type="project" value="TreeGrafter"/>
</dbReference>
<name>A0A370WZ03_9GAMM</name>
<feature type="domain" description="FecR N-terminal" evidence="3">
    <location>
        <begin position="19"/>
        <end position="58"/>
    </location>
</feature>
<reference evidence="4 5" key="1">
    <citation type="submission" date="2018-07" db="EMBL/GenBank/DDBJ databases">
        <title>Dyella monticola sp. nov. and Dyella psychrodurans sp. nov. isolated from monsoon evergreen broad-leaved forest soil of Dinghu Mountain, China.</title>
        <authorList>
            <person name="Gao Z."/>
            <person name="Qiu L."/>
        </authorList>
    </citation>
    <scope>NUCLEOTIDE SEQUENCE [LARGE SCALE GENOMIC DNA]</scope>
    <source>
        <strain evidence="4 5">4MSK11</strain>
    </source>
</reference>
<dbReference type="AlphaFoldDB" id="A0A370WZ03"/>
<dbReference type="PIRSF" id="PIRSF018266">
    <property type="entry name" value="FecR"/>
    <property type="match status" value="1"/>
</dbReference>